<keyword evidence="7" id="KW-0732">Signal</keyword>
<evidence type="ECO:0000259" key="8">
    <source>
        <dbReference type="PROSITE" id="PS50240"/>
    </source>
</evidence>
<dbReference type="PROSITE" id="PS50240">
    <property type="entry name" value="TRYPSIN_DOM"/>
    <property type="match status" value="1"/>
</dbReference>
<dbReference type="InterPro" id="IPR043504">
    <property type="entry name" value="Peptidase_S1_PA_chymotrypsin"/>
</dbReference>
<sequence>MYKVLKLFLIIAPLLIAARRYKIANKGEYVSSIEEFPYHVAIIVDNHYQCGGALISDQHVLTAAHCVENVVKDPNSYVEIRAGSTNWRSGYTKFNVGRVAHSPDYWKNSVVGDVAVIQLKEPVTFTEKIKPIGLPNLHADVPAGTLVWIAGWGSNITSPSVTDELRVTLTNTVSYEFCEEKWNATVSRHKICTYRSDFYGTCPGDSGSPVADLDRQVVLGIVSGAANPCASGIPESHTKVSDYLIFIFDEMSNALDRLPDYVHEGYPAMNYQ</sequence>
<evidence type="ECO:0000313" key="9">
    <source>
        <dbReference type="EMBL" id="KAL3392570.1"/>
    </source>
</evidence>
<keyword evidence="2 6" id="KW-0645">Protease</keyword>
<dbReference type="PRINTS" id="PR00722">
    <property type="entry name" value="CHYMOTRYPSIN"/>
</dbReference>
<feature type="chain" id="PRO_5044795026" description="Peptidase S1 domain-containing protein" evidence="7">
    <location>
        <begin position="18"/>
        <end position="272"/>
    </location>
</feature>
<comment type="similarity">
    <text evidence="1">Belongs to the peptidase S1 family.</text>
</comment>
<comment type="caution">
    <text evidence="9">The sequence shown here is derived from an EMBL/GenBank/DDBJ whole genome shotgun (WGS) entry which is preliminary data.</text>
</comment>
<dbReference type="InterPro" id="IPR009003">
    <property type="entry name" value="Peptidase_S1_PA"/>
</dbReference>
<dbReference type="SMART" id="SM00020">
    <property type="entry name" value="Tryp_SPc"/>
    <property type="match status" value="1"/>
</dbReference>
<dbReference type="Gene3D" id="2.40.10.10">
    <property type="entry name" value="Trypsin-like serine proteases"/>
    <property type="match status" value="1"/>
</dbReference>
<dbReference type="InterPro" id="IPR001254">
    <property type="entry name" value="Trypsin_dom"/>
</dbReference>
<keyword evidence="4 6" id="KW-0720">Serine protease</keyword>
<dbReference type="PROSITE" id="PS00135">
    <property type="entry name" value="TRYPSIN_SER"/>
    <property type="match status" value="1"/>
</dbReference>
<dbReference type="Pfam" id="PF00089">
    <property type="entry name" value="Trypsin"/>
    <property type="match status" value="1"/>
</dbReference>
<dbReference type="PANTHER" id="PTHR24276:SF91">
    <property type="entry name" value="AT26814P-RELATED"/>
    <property type="match status" value="1"/>
</dbReference>
<dbReference type="PROSITE" id="PS00134">
    <property type="entry name" value="TRYPSIN_HIS"/>
    <property type="match status" value="1"/>
</dbReference>
<keyword evidence="3 6" id="KW-0378">Hydrolase</keyword>
<evidence type="ECO:0000313" key="10">
    <source>
        <dbReference type="Proteomes" id="UP001627154"/>
    </source>
</evidence>
<dbReference type="GO" id="GO:0008236">
    <property type="term" value="F:serine-type peptidase activity"/>
    <property type="evidence" value="ECO:0007669"/>
    <property type="project" value="UniProtKB-KW"/>
</dbReference>
<evidence type="ECO:0000256" key="6">
    <source>
        <dbReference type="RuleBase" id="RU363034"/>
    </source>
</evidence>
<dbReference type="CDD" id="cd00190">
    <property type="entry name" value="Tryp_SPc"/>
    <property type="match status" value="1"/>
</dbReference>
<dbReference type="InterPro" id="IPR018114">
    <property type="entry name" value="TRYPSIN_HIS"/>
</dbReference>
<dbReference type="InterPro" id="IPR033116">
    <property type="entry name" value="TRYPSIN_SER"/>
</dbReference>
<evidence type="ECO:0000256" key="7">
    <source>
        <dbReference type="SAM" id="SignalP"/>
    </source>
</evidence>
<reference evidence="9 10" key="1">
    <citation type="journal article" date="2024" name="bioRxiv">
        <title>A reference genome for Trichogramma kaykai: A tiny desert-dwelling parasitoid wasp with competing sex-ratio distorters.</title>
        <authorList>
            <person name="Culotta J."/>
            <person name="Lindsey A.R."/>
        </authorList>
    </citation>
    <scope>NUCLEOTIDE SEQUENCE [LARGE SCALE GENOMIC DNA]</scope>
    <source>
        <strain evidence="9 10">KSX58</strain>
    </source>
</reference>
<gene>
    <name evidence="9" type="ORF">TKK_012885</name>
</gene>
<dbReference type="InterPro" id="IPR001314">
    <property type="entry name" value="Peptidase_S1A"/>
</dbReference>
<feature type="signal peptide" evidence="7">
    <location>
        <begin position="1"/>
        <end position="17"/>
    </location>
</feature>
<dbReference type="InterPro" id="IPR050430">
    <property type="entry name" value="Peptidase_S1"/>
</dbReference>
<evidence type="ECO:0000256" key="2">
    <source>
        <dbReference type="ARBA" id="ARBA00022670"/>
    </source>
</evidence>
<dbReference type="AlphaFoldDB" id="A0ABD2WI72"/>
<evidence type="ECO:0000256" key="4">
    <source>
        <dbReference type="ARBA" id="ARBA00022825"/>
    </source>
</evidence>
<evidence type="ECO:0000256" key="1">
    <source>
        <dbReference type="ARBA" id="ARBA00007664"/>
    </source>
</evidence>
<keyword evidence="5" id="KW-1015">Disulfide bond</keyword>
<protein>
    <recommendedName>
        <fullName evidence="8">Peptidase S1 domain-containing protein</fullName>
    </recommendedName>
</protein>
<dbReference type="FunFam" id="2.40.10.10:FF:000068">
    <property type="entry name" value="transmembrane protease serine 2"/>
    <property type="match status" value="1"/>
</dbReference>
<dbReference type="Proteomes" id="UP001627154">
    <property type="component" value="Unassembled WGS sequence"/>
</dbReference>
<name>A0ABD2WI72_9HYME</name>
<dbReference type="PANTHER" id="PTHR24276">
    <property type="entry name" value="POLYSERASE-RELATED"/>
    <property type="match status" value="1"/>
</dbReference>
<feature type="domain" description="Peptidase S1" evidence="8">
    <location>
        <begin position="15"/>
        <end position="252"/>
    </location>
</feature>
<evidence type="ECO:0000256" key="5">
    <source>
        <dbReference type="ARBA" id="ARBA00023157"/>
    </source>
</evidence>
<proteinExistence type="inferred from homology"/>
<organism evidence="9 10">
    <name type="scientific">Trichogramma kaykai</name>
    <dbReference type="NCBI Taxonomy" id="54128"/>
    <lineage>
        <taxon>Eukaryota</taxon>
        <taxon>Metazoa</taxon>
        <taxon>Ecdysozoa</taxon>
        <taxon>Arthropoda</taxon>
        <taxon>Hexapoda</taxon>
        <taxon>Insecta</taxon>
        <taxon>Pterygota</taxon>
        <taxon>Neoptera</taxon>
        <taxon>Endopterygota</taxon>
        <taxon>Hymenoptera</taxon>
        <taxon>Apocrita</taxon>
        <taxon>Proctotrupomorpha</taxon>
        <taxon>Chalcidoidea</taxon>
        <taxon>Trichogrammatidae</taxon>
        <taxon>Trichogramma</taxon>
    </lineage>
</organism>
<dbReference type="SUPFAM" id="SSF50494">
    <property type="entry name" value="Trypsin-like serine proteases"/>
    <property type="match status" value="1"/>
</dbReference>
<keyword evidence="10" id="KW-1185">Reference proteome</keyword>
<evidence type="ECO:0000256" key="3">
    <source>
        <dbReference type="ARBA" id="ARBA00022801"/>
    </source>
</evidence>
<dbReference type="GO" id="GO:0006508">
    <property type="term" value="P:proteolysis"/>
    <property type="evidence" value="ECO:0007669"/>
    <property type="project" value="UniProtKB-KW"/>
</dbReference>
<accession>A0ABD2WI72</accession>
<dbReference type="EMBL" id="JBJJXI010000103">
    <property type="protein sequence ID" value="KAL3392570.1"/>
    <property type="molecule type" value="Genomic_DNA"/>
</dbReference>